<dbReference type="GO" id="GO:0000155">
    <property type="term" value="F:phosphorelay sensor kinase activity"/>
    <property type="evidence" value="ECO:0007669"/>
    <property type="project" value="InterPro"/>
</dbReference>
<dbReference type="SMART" id="SM00304">
    <property type="entry name" value="HAMP"/>
    <property type="match status" value="1"/>
</dbReference>
<evidence type="ECO:0000256" key="13">
    <source>
        <dbReference type="ARBA" id="ARBA00023004"/>
    </source>
</evidence>
<protein>
    <recommendedName>
        <fullName evidence="6">Oxygen sensor histidine kinase NreB</fullName>
        <ecNumber evidence="5">2.7.13.3</ecNumber>
    </recommendedName>
    <alternativeName>
        <fullName evidence="17">Nitrogen regulation protein B</fullName>
    </alternativeName>
</protein>
<keyword evidence="9" id="KW-0597">Phosphoprotein</keyword>
<dbReference type="InterPro" id="IPR005467">
    <property type="entry name" value="His_kinase_dom"/>
</dbReference>
<dbReference type="InterPro" id="IPR011712">
    <property type="entry name" value="Sig_transdc_His_kin_sub3_dim/P"/>
</dbReference>
<keyword evidence="19" id="KW-0472">Membrane</keyword>
<comment type="catalytic activity">
    <reaction evidence="1">
        <text>ATP + protein L-histidine = ADP + protein N-phospho-L-histidine.</text>
        <dbReference type="EC" id="2.7.13.3"/>
    </reaction>
</comment>
<dbReference type="InterPro" id="IPR050482">
    <property type="entry name" value="Sensor_HK_TwoCompSys"/>
</dbReference>
<evidence type="ECO:0000256" key="10">
    <source>
        <dbReference type="ARBA" id="ARBA00022679"/>
    </source>
</evidence>
<dbReference type="InterPro" id="IPR003660">
    <property type="entry name" value="HAMP_dom"/>
</dbReference>
<dbReference type="GO" id="GO:0046983">
    <property type="term" value="F:protein dimerization activity"/>
    <property type="evidence" value="ECO:0007669"/>
    <property type="project" value="InterPro"/>
</dbReference>
<evidence type="ECO:0000256" key="8">
    <source>
        <dbReference type="ARBA" id="ARBA00022490"/>
    </source>
</evidence>
<dbReference type="PRINTS" id="PR00344">
    <property type="entry name" value="BCTRLSENSOR"/>
</dbReference>
<dbReference type="Proteomes" id="UP000246058">
    <property type="component" value="Chromosome"/>
</dbReference>
<feature type="domain" description="Histidine kinase" evidence="20">
    <location>
        <begin position="415"/>
        <end position="500"/>
    </location>
</feature>
<dbReference type="EMBL" id="CP029551">
    <property type="protein sequence ID" value="AWN35362.1"/>
    <property type="molecule type" value="Genomic_DNA"/>
</dbReference>
<evidence type="ECO:0000256" key="4">
    <source>
        <dbReference type="ARBA" id="ARBA00004496"/>
    </source>
</evidence>
<comment type="function">
    <text evidence="16">Member of the two-component regulatory system NreB/NreC involved in the control of dissimilatory nitrate/nitrite reduction in response to oxygen. NreB functions as a direct oxygen sensor histidine kinase which is autophosphorylated, in the absence of oxygen, probably at the conserved histidine residue, and transfers its phosphate group probably to a conserved aspartate residue of NreC. NreB/NreC activates the expression of the nitrate (narGHJI) and nitrite (nir) reductase operons, as well as the putative nitrate transporter gene narT.</text>
</comment>
<keyword evidence="13" id="KW-0408">Iron</keyword>
<evidence type="ECO:0000256" key="2">
    <source>
        <dbReference type="ARBA" id="ARBA00001966"/>
    </source>
</evidence>
<keyword evidence="11" id="KW-0479">Metal-binding</keyword>
<evidence type="ECO:0000256" key="19">
    <source>
        <dbReference type="SAM" id="Phobius"/>
    </source>
</evidence>
<dbReference type="InterPro" id="IPR003594">
    <property type="entry name" value="HATPase_dom"/>
</dbReference>
<name>A0A2U8VPP4_9HYPH</name>
<feature type="domain" description="HAMP" evidence="21">
    <location>
        <begin position="232"/>
        <end position="284"/>
    </location>
</feature>
<evidence type="ECO:0000259" key="21">
    <source>
        <dbReference type="PROSITE" id="PS50885"/>
    </source>
</evidence>
<dbReference type="GO" id="GO:0051539">
    <property type="term" value="F:4 iron, 4 sulfur cluster binding"/>
    <property type="evidence" value="ECO:0007669"/>
    <property type="project" value="UniProtKB-KW"/>
</dbReference>
<dbReference type="Pfam" id="PF16448">
    <property type="entry name" value="LapD_MoxY_N"/>
    <property type="match status" value="1"/>
</dbReference>
<keyword evidence="23" id="KW-1185">Reference proteome</keyword>
<keyword evidence="12" id="KW-0418">Kinase</keyword>
<reference evidence="22 23" key="1">
    <citation type="submission" date="2018-05" db="EMBL/GenBank/DDBJ databases">
        <title>Complete Genome Sequence of Methylobacterium sp. 17Sr1-43.</title>
        <authorList>
            <person name="Srinivasan S."/>
        </authorList>
    </citation>
    <scope>NUCLEOTIDE SEQUENCE [LARGE SCALE GENOMIC DNA]</scope>
    <source>
        <strain evidence="22 23">17Sr1-43</strain>
    </source>
</reference>
<dbReference type="InterPro" id="IPR036890">
    <property type="entry name" value="HATPase_C_sf"/>
</dbReference>
<comment type="subcellular location">
    <subcellularLocation>
        <location evidence="4">Cytoplasm</location>
    </subcellularLocation>
    <subcellularLocation>
        <location evidence="3">Membrane</location>
    </subcellularLocation>
</comment>
<keyword evidence="19" id="KW-0812">Transmembrane</keyword>
<dbReference type="InterPro" id="IPR032244">
    <property type="entry name" value="LapD_MoxY_N"/>
</dbReference>
<evidence type="ECO:0000256" key="18">
    <source>
        <dbReference type="SAM" id="MobiDB-lite"/>
    </source>
</evidence>
<keyword evidence="19" id="KW-1133">Transmembrane helix</keyword>
<evidence type="ECO:0000256" key="16">
    <source>
        <dbReference type="ARBA" id="ARBA00024827"/>
    </source>
</evidence>
<dbReference type="SUPFAM" id="SSF55874">
    <property type="entry name" value="ATPase domain of HSP90 chaperone/DNA topoisomerase II/histidine kinase"/>
    <property type="match status" value="1"/>
</dbReference>
<evidence type="ECO:0000256" key="17">
    <source>
        <dbReference type="ARBA" id="ARBA00030800"/>
    </source>
</evidence>
<evidence type="ECO:0000256" key="3">
    <source>
        <dbReference type="ARBA" id="ARBA00004370"/>
    </source>
</evidence>
<dbReference type="Pfam" id="PF07730">
    <property type="entry name" value="HisKA_3"/>
    <property type="match status" value="1"/>
</dbReference>
<evidence type="ECO:0000256" key="9">
    <source>
        <dbReference type="ARBA" id="ARBA00022553"/>
    </source>
</evidence>
<evidence type="ECO:0000256" key="1">
    <source>
        <dbReference type="ARBA" id="ARBA00000085"/>
    </source>
</evidence>
<keyword evidence="10" id="KW-0808">Transferase</keyword>
<dbReference type="Pfam" id="PF00672">
    <property type="entry name" value="HAMP"/>
    <property type="match status" value="1"/>
</dbReference>
<organism evidence="22 23">
    <name type="scientific">Methylobacterium radiodurans</name>
    <dbReference type="NCBI Taxonomy" id="2202828"/>
    <lineage>
        <taxon>Bacteria</taxon>
        <taxon>Pseudomonadati</taxon>
        <taxon>Pseudomonadota</taxon>
        <taxon>Alphaproteobacteria</taxon>
        <taxon>Hyphomicrobiales</taxon>
        <taxon>Methylobacteriaceae</taxon>
        <taxon>Methylobacterium</taxon>
    </lineage>
</organism>
<dbReference type="Pfam" id="PF02518">
    <property type="entry name" value="HATPase_c"/>
    <property type="match status" value="1"/>
</dbReference>
<dbReference type="AlphaFoldDB" id="A0A2U8VPP4"/>
<dbReference type="PROSITE" id="PS50885">
    <property type="entry name" value="HAMP"/>
    <property type="match status" value="1"/>
</dbReference>
<comment type="cofactor">
    <cofactor evidence="2">
        <name>[4Fe-4S] cluster</name>
        <dbReference type="ChEBI" id="CHEBI:49883"/>
    </cofactor>
</comment>
<dbReference type="GO" id="GO:0046872">
    <property type="term" value="F:metal ion binding"/>
    <property type="evidence" value="ECO:0007669"/>
    <property type="project" value="UniProtKB-KW"/>
</dbReference>
<dbReference type="EC" id="2.7.13.3" evidence="5"/>
<gene>
    <name evidence="22" type="ORF">DK427_06125</name>
</gene>
<keyword evidence="15" id="KW-0411">Iron-sulfur</keyword>
<dbReference type="GO" id="GO:0005737">
    <property type="term" value="C:cytoplasm"/>
    <property type="evidence" value="ECO:0007669"/>
    <property type="project" value="UniProtKB-SubCell"/>
</dbReference>
<proteinExistence type="predicted"/>
<sequence length="512" mass="54844">MPRSLRRGGRAFNRARAGWTRPRAWIKARRVTARAPTVQPRSDAPLAPARDAPSRALPWSGWSTRRRLIAVVLAIDVLAALISCAVIVLNARSAVKVETRASLATVESLVADTIRLADAAPDPLLQALDLRFQALRHVRVSVIDTDGDQVGEPVGRPRPEKAAPAWFADLIAPPIEQHTLPIVAGGRQIGSARITTQPLDEIDEIWSYARALSITTFCINAAMLVALYLAAGRVLAPLGSLARGLNQLERHDYTARLALPETRELAVIAARFNQVAEALGEARAANGRLNRQLLTAQDDEGRRIALELHDEFGPCLFALEATAASIARIAAGEAEPARDKLAARAAEIAGIVGQVQGRNRDLLNRLRPHALGQVPLPACLDLLVRDFSRRHPGTRFIGRFADLGPGYGDLVDLTLFRCIQESMTNAVRHGAATEVVAEAAERDGRLVVSVRDNGSGVSPDHGTGLGLSGMRERVGALDGSFALDNASPGAVVRISIPVPSDRGEDASTVEAP</sequence>
<keyword evidence="8" id="KW-0963">Cytoplasm</keyword>
<evidence type="ECO:0000256" key="15">
    <source>
        <dbReference type="ARBA" id="ARBA00023014"/>
    </source>
</evidence>
<dbReference type="CDD" id="cd16917">
    <property type="entry name" value="HATPase_UhpB-NarQ-NarX-like"/>
    <property type="match status" value="1"/>
</dbReference>
<dbReference type="InterPro" id="IPR004358">
    <property type="entry name" value="Sig_transdc_His_kin-like_C"/>
</dbReference>
<keyword evidence="14" id="KW-0902">Two-component regulatory system</keyword>
<dbReference type="Gene3D" id="3.30.565.10">
    <property type="entry name" value="Histidine kinase-like ATPase, C-terminal domain"/>
    <property type="match status" value="1"/>
</dbReference>
<dbReference type="PANTHER" id="PTHR24421:SF58">
    <property type="entry name" value="SIGNAL TRANSDUCTION HISTIDINE-PROTEIN KINASE_PHOSPHATASE UHPB"/>
    <property type="match status" value="1"/>
</dbReference>
<evidence type="ECO:0000259" key="20">
    <source>
        <dbReference type="PROSITE" id="PS50109"/>
    </source>
</evidence>
<dbReference type="GO" id="GO:0016020">
    <property type="term" value="C:membrane"/>
    <property type="evidence" value="ECO:0007669"/>
    <property type="project" value="UniProtKB-SubCell"/>
</dbReference>
<dbReference type="CDD" id="cd06225">
    <property type="entry name" value="HAMP"/>
    <property type="match status" value="1"/>
</dbReference>
<evidence type="ECO:0000256" key="12">
    <source>
        <dbReference type="ARBA" id="ARBA00022777"/>
    </source>
</evidence>
<evidence type="ECO:0000256" key="11">
    <source>
        <dbReference type="ARBA" id="ARBA00022723"/>
    </source>
</evidence>
<evidence type="ECO:0000256" key="14">
    <source>
        <dbReference type="ARBA" id="ARBA00023012"/>
    </source>
</evidence>
<dbReference type="Gene3D" id="6.10.340.10">
    <property type="match status" value="1"/>
</dbReference>
<evidence type="ECO:0000256" key="5">
    <source>
        <dbReference type="ARBA" id="ARBA00012438"/>
    </source>
</evidence>
<accession>A0A2U8VPP4</accession>
<dbReference type="KEGG" id="meti:DK427_06125"/>
<feature type="transmembrane region" description="Helical" evidence="19">
    <location>
        <begin position="68"/>
        <end position="89"/>
    </location>
</feature>
<dbReference type="SMART" id="SM00387">
    <property type="entry name" value="HATPase_c"/>
    <property type="match status" value="1"/>
</dbReference>
<keyword evidence="7" id="KW-0004">4Fe-4S</keyword>
<dbReference type="PROSITE" id="PS50109">
    <property type="entry name" value="HIS_KIN"/>
    <property type="match status" value="1"/>
</dbReference>
<evidence type="ECO:0000313" key="23">
    <source>
        <dbReference type="Proteomes" id="UP000246058"/>
    </source>
</evidence>
<evidence type="ECO:0000256" key="7">
    <source>
        <dbReference type="ARBA" id="ARBA00022485"/>
    </source>
</evidence>
<dbReference type="OrthoDB" id="9778496at2"/>
<dbReference type="PANTHER" id="PTHR24421">
    <property type="entry name" value="NITRATE/NITRITE SENSOR PROTEIN NARX-RELATED"/>
    <property type="match status" value="1"/>
</dbReference>
<feature type="region of interest" description="Disordered" evidence="18">
    <location>
        <begin position="36"/>
        <end position="55"/>
    </location>
</feature>
<evidence type="ECO:0000313" key="22">
    <source>
        <dbReference type="EMBL" id="AWN35362.1"/>
    </source>
</evidence>
<evidence type="ECO:0000256" key="6">
    <source>
        <dbReference type="ARBA" id="ARBA00017322"/>
    </source>
</evidence>